<accession>A0ABW2BA10</accession>
<comment type="similarity">
    <text evidence="5">Belongs to the NtaA/SnaA/DszA monooxygenase family.</text>
</comment>
<evidence type="ECO:0000256" key="2">
    <source>
        <dbReference type="ARBA" id="ARBA00022643"/>
    </source>
</evidence>
<keyword evidence="8" id="KW-1185">Reference proteome</keyword>
<dbReference type="EMBL" id="JBHSWG010000004">
    <property type="protein sequence ID" value="MFC6762437.1"/>
    <property type="molecule type" value="Genomic_DNA"/>
</dbReference>
<dbReference type="GO" id="GO:0016491">
    <property type="term" value="F:oxidoreductase activity"/>
    <property type="evidence" value="ECO:0007669"/>
    <property type="project" value="UniProtKB-KW"/>
</dbReference>
<dbReference type="NCBIfam" id="TIGR03860">
    <property type="entry name" value="FMN_nitrolo"/>
    <property type="match status" value="1"/>
</dbReference>
<evidence type="ECO:0000259" key="6">
    <source>
        <dbReference type="Pfam" id="PF00296"/>
    </source>
</evidence>
<evidence type="ECO:0000256" key="3">
    <source>
        <dbReference type="ARBA" id="ARBA00023002"/>
    </source>
</evidence>
<dbReference type="InterPro" id="IPR051260">
    <property type="entry name" value="Diverse_substr_monoxygenases"/>
</dbReference>
<organism evidence="7 8">
    <name type="scientific">Sulfitobacter porphyrae</name>
    <dbReference type="NCBI Taxonomy" id="1246864"/>
    <lineage>
        <taxon>Bacteria</taxon>
        <taxon>Pseudomonadati</taxon>
        <taxon>Pseudomonadota</taxon>
        <taxon>Alphaproteobacteria</taxon>
        <taxon>Rhodobacterales</taxon>
        <taxon>Roseobacteraceae</taxon>
        <taxon>Sulfitobacter</taxon>
    </lineage>
</organism>
<comment type="caution">
    <text evidence="7">The sequence shown here is derived from an EMBL/GenBank/DDBJ whole genome shotgun (WGS) entry which is preliminary data.</text>
</comment>
<dbReference type="PANTHER" id="PTHR30011:SF16">
    <property type="entry name" value="C2H2 FINGER DOMAIN TRANSCRIPTION FACTOR (EUROFUNG)-RELATED"/>
    <property type="match status" value="1"/>
</dbReference>
<evidence type="ECO:0000256" key="5">
    <source>
        <dbReference type="ARBA" id="ARBA00033748"/>
    </source>
</evidence>
<sequence>MSKRQIKLGLFLLPTGQHVAAWRLPETVADMHMNAAYYAELARELEAAKFDLLFLADGDGIHGGWPLEALSHTANRVVAQFEPLTLLSALSQHTSHVGLVATASTTYYDPYRVARLFGSLDVLNGGRSGWNVVTTANTDSSENFGYTETPSAQERYDRAEEFVEVVKGLWRSWDEDAFIRNKETGEFFDPSKLHRLDHQGKHFTVKGPLNVPRSPQGHPVIVQAGSSGPGKALAARTAEIVFTAQPDKKKAQDFYSEIKALAETHGRSPDDLKIMPGMGVTVAETEEEAKAKVAELEALIDPVVGLTHLSSFLGFDVTGYPVDGPLPEIPEASAKIIQSRQKLFIDMARDENLTLRETYIRASVSKGHLNVVGGPTQVADLMEEWFADKAADGFNVMPSAMTGGIANFARLVVPELQRRGLFREEYEGTTLRENLGLKCPE</sequence>
<keyword evidence="2" id="KW-0288">FMN</keyword>
<dbReference type="EC" id="1.-.-.-" evidence="7"/>
<reference evidence="8" key="1">
    <citation type="journal article" date="2019" name="Int. J. Syst. Evol. Microbiol.">
        <title>The Global Catalogue of Microorganisms (GCM) 10K type strain sequencing project: providing services to taxonomists for standard genome sequencing and annotation.</title>
        <authorList>
            <consortium name="The Broad Institute Genomics Platform"/>
            <consortium name="The Broad Institute Genome Sequencing Center for Infectious Disease"/>
            <person name="Wu L."/>
            <person name="Ma J."/>
        </authorList>
    </citation>
    <scope>NUCLEOTIDE SEQUENCE [LARGE SCALE GENOMIC DNA]</scope>
    <source>
        <strain evidence="8">CCUG 66188</strain>
    </source>
</reference>
<evidence type="ECO:0000313" key="8">
    <source>
        <dbReference type="Proteomes" id="UP001596353"/>
    </source>
</evidence>
<dbReference type="InterPro" id="IPR036661">
    <property type="entry name" value="Luciferase-like_sf"/>
</dbReference>
<evidence type="ECO:0000256" key="4">
    <source>
        <dbReference type="ARBA" id="ARBA00023033"/>
    </source>
</evidence>
<proteinExistence type="inferred from homology"/>
<dbReference type="SUPFAM" id="SSF51679">
    <property type="entry name" value="Bacterial luciferase-like"/>
    <property type="match status" value="1"/>
</dbReference>
<evidence type="ECO:0000256" key="1">
    <source>
        <dbReference type="ARBA" id="ARBA00022630"/>
    </source>
</evidence>
<dbReference type="Gene3D" id="3.20.20.30">
    <property type="entry name" value="Luciferase-like domain"/>
    <property type="match status" value="1"/>
</dbReference>
<dbReference type="PIRSF" id="PIRSF000337">
    <property type="entry name" value="NTA_MOA"/>
    <property type="match status" value="1"/>
</dbReference>
<gene>
    <name evidence="7" type="ORF">ACFQFQ_27515</name>
</gene>
<name>A0ABW2BA10_9RHOB</name>
<keyword evidence="4" id="KW-0503">Monooxygenase</keyword>
<dbReference type="InterPro" id="IPR016215">
    <property type="entry name" value="NTA_MOA"/>
</dbReference>
<protein>
    <submittedName>
        <fullName evidence="7">LLM class flavin-dependent oxidoreductase</fullName>
        <ecNumber evidence="7">1.-.-.-</ecNumber>
    </submittedName>
</protein>
<dbReference type="Pfam" id="PF00296">
    <property type="entry name" value="Bac_luciferase"/>
    <property type="match status" value="1"/>
</dbReference>
<dbReference type="InterPro" id="IPR011251">
    <property type="entry name" value="Luciferase-like_dom"/>
</dbReference>
<dbReference type="CDD" id="cd01095">
    <property type="entry name" value="Nitrilotriacetate_monoxgenase"/>
    <property type="match status" value="1"/>
</dbReference>
<keyword evidence="3 7" id="KW-0560">Oxidoreductase</keyword>
<keyword evidence="1" id="KW-0285">Flavoprotein</keyword>
<dbReference type="PANTHER" id="PTHR30011">
    <property type="entry name" value="ALKANESULFONATE MONOOXYGENASE-RELATED"/>
    <property type="match status" value="1"/>
</dbReference>
<feature type="domain" description="Luciferase-like" evidence="6">
    <location>
        <begin position="24"/>
        <end position="385"/>
    </location>
</feature>
<dbReference type="Proteomes" id="UP001596353">
    <property type="component" value="Unassembled WGS sequence"/>
</dbReference>
<evidence type="ECO:0000313" key="7">
    <source>
        <dbReference type="EMBL" id="MFC6762437.1"/>
    </source>
</evidence>